<reference evidence="2" key="1">
    <citation type="submission" date="2016-11" db="EMBL/GenBank/DDBJ databases">
        <authorList>
            <person name="Varghese N."/>
            <person name="Submissions S."/>
        </authorList>
    </citation>
    <scope>NUCLEOTIDE SEQUENCE [LARGE SCALE GENOMIC DNA]</scope>
    <source>
        <strain evidence="2">GAS401</strain>
    </source>
</reference>
<evidence type="ECO:0008006" key="3">
    <source>
        <dbReference type="Google" id="ProtNLM"/>
    </source>
</evidence>
<accession>A0A1M7T729</accession>
<keyword evidence="2" id="KW-1185">Reference proteome</keyword>
<proteinExistence type="predicted"/>
<gene>
    <name evidence="1" type="ORF">SAMN05444170_0964</name>
</gene>
<dbReference type="AlphaFoldDB" id="A0A1M7T729"/>
<dbReference type="SUPFAM" id="SSF88874">
    <property type="entry name" value="Receptor-binding domain of short tail fibre protein gp12"/>
    <property type="match status" value="1"/>
</dbReference>
<evidence type="ECO:0000313" key="1">
    <source>
        <dbReference type="EMBL" id="SHN66505.1"/>
    </source>
</evidence>
<sequence>MMAALASYRDDISGLLTTTGSSTAYLVTTNQGLCTAGSSVPNDGQQLSITMSATNGVSPTLLADTCNAYPIQSAAGVGVGAASLIQGSPYTFRFSVANSAWMLRDFYGSALTVPLGGLVPYTLSTVPNSNFVFPAGQCLSTTTYVTYWTALGTPASGSCPGGQFQIIDLSGRVPAGLDTMPGFSAANRLTSASTGCGTAMTSVGATCANGAQSYTFARSNLPNTNVAVTITDPGHTHSFTAVLGNPFSAATGGGGLTAATPSGGTTGSSTTGISAAFNLNGNVAQTAMPVVQPTVGVTYLLRVL</sequence>
<dbReference type="EMBL" id="LT670849">
    <property type="protein sequence ID" value="SHN66505.1"/>
    <property type="molecule type" value="Genomic_DNA"/>
</dbReference>
<dbReference type="Proteomes" id="UP000184096">
    <property type="component" value="Chromosome I"/>
</dbReference>
<protein>
    <recommendedName>
        <fullName evidence="3">Microcystin-dependent protein</fullName>
    </recommendedName>
</protein>
<evidence type="ECO:0000313" key="2">
    <source>
        <dbReference type="Proteomes" id="UP000184096"/>
    </source>
</evidence>
<organism evidence="1 2">
    <name type="scientific">Bradyrhizobium erythrophlei</name>
    <dbReference type="NCBI Taxonomy" id="1437360"/>
    <lineage>
        <taxon>Bacteria</taxon>
        <taxon>Pseudomonadati</taxon>
        <taxon>Pseudomonadota</taxon>
        <taxon>Alphaproteobacteria</taxon>
        <taxon>Hyphomicrobiales</taxon>
        <taxon>Nitrobacteraceae</taxon>
        <taxon>Bradyrhizobium</taxon>
    </lineage>
</organism>
<name>A0A1M7T729_9BRAD</name>